<dbReference type="PANTHER" id="PTHR48111">
    <property type="entry name" value="REGULATOR OF RPOS"/>
    <property type="match status" value="1"/>
</dbReference>
<dbReference type="FunFam" id="1.10.10.10:FF:000005">
    <property type="entry name" value="Two-component system response regulator"/>
    <property type="match status" value="1"/>
</dbReference>
<organism evidence="10 11">
    <name type="scientific">Paenibacillus cremeus</name>
    <dbReference type="NCBI Taxonomy" id="2163881"/>
    <lineage>
        <taxon>Bacteria</taxon>
        <taxon>Bacillati</taxon>
        <taxon>Bacillota</taxon>
        <taxon>Bacilli</taxon>
        <taxon>Bacillales</taxon>
        <taxon>Paenibacillaceae</taxon>
        <taxon>Paenibacillus</taxon>
    </lineage>
</organism>
<feature type="DNA-binding region" description="OmpR/PhoB-type" evidence="7">
    <location>
        <begin position="131"/>
        <end position="229"/>
    </location>
</feature>
<dbReference type="Gene3D" id="6.10.250.690">
    <property type="match status" value="1"/>
</dbReference>
<dbReference type="InterPro" id="IPR001867">
    <property type="entry name" value="OmpR/PhoB-type_DNA-bd"/>
</dbReference>
<keyword evidence="3" id="KW-0805">Transcription regulation</keyword>
<keyword evidence="4 7" id="KW-0238">DNA-binding</keyword>
<sequence>MERILIIEDEDKIARLLEMELGYEGYTVDCALTGREGLRKAASGQWDVILLDIMLPELSGLEVLRRLRQTDEFTPIILLTARGSTPDKVSGLNLGANDYMTKPFEIEEVLARIRACIRTRKSNQQAAAGSHPLLLLDDLTINTRSREVVRGGVPVELTPKEFALLLYLVENRNQVLSREQIINEVWGYDFVGDTNVVDVYIRYIRKKVDYPFPKQLIHTFRGVGYCIKESEA</sequence>
<dbReference type="InterPro" id="IPR011006">
    <property type="entry name" value="CheY-like_superfamily"/>
</dbReference>
<evidence type="ECO:0000259" key="8">
    <source>
        <dbReference type="PROSITE" id="PS50110"/>
    </source>
</evidence>
<feature type="domain" description="Response regulatory" evidence="8">
    <location>
        <begin position="3"/>
        <end position="117"/>
    </location>
</feature>
<evidence type="ECO:0000256" key="6">
    <source>
        <dbReference type="PROSITE-ProRule" id="PRU00169"/>
    </source>
</evidence>
<feature type="domain" description="OmpR/PhoB-type" evidence="9">
    <location>
        <begin position="131"/>
        <end position="229"/>
    </location>
</feature>
<dbReference type="InterPro" id="IPR001789">
    <property type="entry name" value="Sig_transdc_resp-reg_receiver"/>
</dbReference>
<evidence type="ECO:0000256" key="4">
    <source>
        <dbReference type="ARBA" id="ARBA00023125"/>
    </source>
</evidence>
<dbReference type="InterPro" id="IPR039420">
    <property type="entry name" value="WalR-like"/>
</dbReference>
<evidence type="ECO:0000256" key="3">
    <source>
        <dbReference type="ARBA" id="ARBA00023015"/>
    </source>
</evidence>
<dbReference type="GO" id="GO:0005829">
    <property type="term" value="C:cytosol"/>
    <property type="evidence" value="ECO:0007669"/>
    <property type="project" value="TreeGrafter"/>
</dbReference>
<dbReference type="InterPro" id="IPR036388">
    <property type="entry name" value="WH-like_DNA-bd_sf"/>
</dbReference>
<dbReference type="SMART" id="SM00862">
    <property type="entry name" value="Trans_reg_C"/>
    <property type="match status" value="1"/>
</dbReference>
<dbReference type="SUPFAM" id="SSF52172">
    <property type="entry name" value="CheY-like"/>
    <property type="match status" value="1"/>
</dbReference>
<dbReference type="PANTHER" id="PTHR48111:SF22">
    <property type="entry name" value="REGULATOR OF RPOS"/>
    <property type="match status" value="1"/>
</dbReference>
<evidence type="ECO:0000259" key="9">
    <source>
        <dbReference type="PROSITE" id="PS51755"/>
    </source>
</evidence>
<dbReference type="GO" id="GO:0000976">
    <property type="term" value="F:transcription cis-regulatory region binding"/>
    <property type="evidence" value="ECO:0007669"/>
    <property type="project" value="TreeGrafter"/>
</dbReference>
<evidence type="ECO:0000256" key="5">
    <source>
        <dbReference type="ARBA" id="ARBA00023163"/>
    </source>
</evidence>
<dbReference type="FunFam" id="3.40.50.2300:FF:000001">
    <property type="entry name" value="DNA-binding response regulator PhoB"/>
    <property type="match status" value="1"/>
</dbReference>
<evidence type="ECO:0000313" key="11">
    <source>
        <dbReference type="Proteomes" id="UP000317036"/>
    </source>
</evidence>
<keyword evidence="11" id="KW-1185">Reference proteome</keyword>
<comment type="caution">
    <text evidence="10">The sequence shown here is derived from an EMBL/GenBank/DDBJ whole genome shotgun (WGS) entry which is preliminary data.</text>
</comment>
<proteinExistence type="predicted"/>
<evidence type="ECO:0000256" key="1">
    <source>
        <dbReference type="ARBA" id="ARBA00022553"/>
    </source>
</evidence>
<feature type="modified residue" description="4-aspartylphosphate" evidence="6">
    <location>
        <position position="52"/>
    </location>
</feature>
<dbReference type="Pfam" id="PF00072">
    <property type="entry name" value="Response_reg"/>
    <property type="match status" value="1"/>
</dbReference>
<dbReference type="Pfam" id="PF00486">
    <property type="entry name" value="Trans_reg_C"/>
    <property type="match status" value="1"/>
</dbReference>
<dbReference type="Gene3D" id="3.40.50.2300">
    <property type="match status" value="1"/>
</dbReference>
<dbReference type="Gene3D" id="1.10.10.10">
    <property type="entry name" value="Winged helix-like DNA-binding domain superfamily/Winged helix DNA-binding domain"/>
    <property type="match status" value="1"/>
</dbReference>
<evidence type="ECO:0000256" key="2">
    <source>
        <dbReference type="ARBA" id="ARBA00023012"/>
    </source>
</evidence>
<evidence type="ECO:0000313" key="10">
    <source>
        <dbReference type="EMBL" id="TVY07042.1"/>
    </source>
</evidence>
<dbReference type="PROSITE" id="PS51755">
    <property type="entry name" value="OMPR_PHOB"/>
    <property type="match status" value="1"/>
</dbReference>
<dbReference type="EMBL" id="VNJI01000044">
    <property type="protein sequence ID" value="TVY07042.1"/>
    <property type="molecule type" value="Genomic_DNA"/>
</dbReference>
<keyword evidence="5" id="KW-0804">Transcription</keyword>
<dbReference type="Proteomes" id="UP000317036">
    <property type="component" value="Unassembled WGS sequence"/>
</dbReference>
<dbReference type="GO" id="GO:0032993">
    <property type="term" value="C:protein-DNA complex"/>
    <property type="evidence" value="ECO:0007669"/>
    <property type="project" value="TreeGrafter"/>
</dbReference>
<dbReference type="PROSITE" id="PS50110">
    <property type="entry name" value="RESPONSE_REGULATORY"/>
    <property type="match status" value="1"/>
</dbReference>
<gene>
    <name evidence="10" type="ORF">FPZ49_26170</name>
</gene>
<dbReference type="AlphaFoldDB" id="A0A559K4H5"/>
<protein>
    <submittedName>
        <fullName evidence="10">Response regulator transcription factor</fullName>
    </submittedName>
</protein>
<reference evidence="10 11" key="1">
    <citation type="submission" date="2019-07" db="EMBL/GenBank/DDBJ databases">
        <authorList>
            <person name="Kim J."/>
        </authorList>
    </citation>
    <scope>NUCLEOTIDE SEQUENCE [LARGE SCALE GENOMIC DNA]</scope>
    <source>
        <strain evidence="10 11">JC52</strain>
    </source>
</reference>
<name>A0A559K4H5_9BACL</name>
<dbReference type="SMART" id="SM00448">
    <property type="entry name" value="REC"/>
    <property type="match status" value="1"/>
</dbReference>
<dbReference type="OrthoDB" id="9790442at2"/>
<dbReference type="GO" id="GO:0000156">
    <property type="term" value="F:phosphorelay response regulator activity"/>
    <property type="evidence" value="ECO:0007669"/>
    <property type="project" value="TreeGrafter"/>
</dbReference>
<evidence type="ECO:0000256" key="7">
    <source>
        <dbReference type="PROSITE-ProRule" id="PRU01091"/>
    </source>
</evidence>
<keyword evidence="1 6" id="KW-0597">Phosphoprotein</keyword>
<accession>A0A559K4H5</accession>
<dbReference type="GO" id="GO:0006355">
    <property type="term" value="P:regulation of DNA-templated transcription"/>
    <property type="evidence" value="ECO:0007669"/>
    <property type="project" value="InterPro"/>
</dbReference>
<dbReference type="CDD" id="cd00383">
    <property type="entry name" value="trans_reg_C"/>
    <property type="match status" value="1"/>
</dbReference>
<keyword evidence="2" id="KW-0902">Two-component regulatory system</keyword>
<dbReference type="RefSeq" id="WP_144852677.1">
    <property type="nucleotide sequence ID" value="NZ_VNJI01000044.1"/>
</dbReference>